<proteinExistence type="predicted"/>
<dbReference type="AlphaFoldDB" id="A0AAF5DKM5"/>
<protein>
    <submittedName>
        <fullName evidence="2">Uncharacterized protein</fullName>
    </submittedName>
</protein>
<keyword evidence="1" id="KW-1185">Reference proteome</keyword>
<evidence type="ECO:0000313" key="1">
    <source>
        <dbReference type="Proteomes" id="UP000035681"/>
    </source>
</evidence>
<organism evidence="1 2">
    <name type="scientific">Strongyloides stercoralis</name>
    <name type="common">Threadworm</name>
    <dbReference type="NCBI Taxonomy" id="6248"/>
    <lineage>
        <taxon>Eukaryota</taxon>
        <taxon>Metazoa</taxon>
        <taxon>Ecdysozoa</taxon>
        <taxon>Nematoda</taxon>
        <taxon>Chromadorea</taxon>
        <taxon>Rhabditida</taxon>
        <taxon>Tylenchina</taxon>
        <taxon>Panagrolaimomorpha</taxon>
        <taxon>Strongyloidoidea</taxon>
        <taxon>Strongyloididae</taxon>
        <taxon>Strongyloides</taxon>
    </lineage>
</organism>
<dbReference type="WBParaSite" id="TCONS_00014054.p1">
    <property type="protein sequence ID" value="TCONS_00014054.p1"/>
    <property type="gene ID" value="XLOC_009208"/>
</dbReference>
<evidence type="ECO:0000313" key="2">
    <source>
        <dbReference type="WBParaSite" id="TCONS_00014054.p1"/>
    </source>
</evidence>
<sequence>NQRIKLMKLFCVYNPKYTKMLARVAYLNNRKTEASYVEGQKDKKITMTIAVRNKKSVVRKNAVKNIEHNHNAKSSLSMLRRNPFRSQPGYLKSKHSEKPNFGKNYFFLNSVELKKWLVEKILYFNTIWNNIKNKTIRKMLSAASYIFVAGNSEFGWGNLIKNSDFYQQNLTAHLYAQTTNKGIDSSTIDFLETEN</sequence>
<name>A0AAF5DKM5_STRER</name>
<reference evidence="2" key="1">
    <citation type="submission" date="2024-02" db="UniProtKB">
        <authorList>
            <consortium name="WormBaseParasite"/>
        </authorList>
    </citation>
    <scope>IDENTIFICATION</scope>
</reference>
<accession>A0AAF5DKM5</accession>
<dbReference type="Proteomes" id="UP000035681">
    <property type="component" value="Unplaced"/>
</dbReference>